<dbReference type="InterPro" id="IPR032710">
    <property type="entry name" value="NTF2-like_dom_sf"/>
</dbReference>
<dbReference type="AlphaFoldDB" id="A0A0J1D4U3"/>
<dbReference type="OrthoDB" id="117872at2"/>
<evidence type="ECO:0000259" key="1">
    <source>
        <dbReference type="Pfam" id="PF12680"/>
    </source>
</evidence>
<organism evidence="2 3">
    <name type="scientific">Caballeronia mineralivorans PML1(12)</name>
    <dbReference type="NCBI Taxonomy" id="908627"/>
    <lineage>
        <taxon>Bacteria</taxon>
        <taxon>Pseudomonadati</taxon>
        <taxon>Pseudomonadota</taxon>
        <taxon>Betaproteobacteria</taxon>
        <taxon>Burkholderiales</taxon>
        <taxon>Burkholderiaceae</taxon>
        <taxon>Caballeronia</taxon>
    </lineage>
</organism>
<gene>
    <name evidence="2" type="ORF">EOS_03055</name>
</gene>
<dbReference type="Gene3D" id="3.10.450.50">
    <property type="match status" value="1"/>
</dbReference>
<dbReference type="Proteomes" id="UP000035963">
    <property type="component" value="Unassembled WGS sequence"/>
</dbReference>
<accession>A0A0J1D4U3</accession>
<keyword evidence="3" id="KW-1185">Reference proteome</keyword>
<reference evidence="2 3" key="1">
    <citation type="journal article" date="2015" name="Genome Announc.">
        <title>Draft Genome Sequence of Burkholderia sp. Strain PML1(12), an Ectomycorrhizosphere-Inhabiting Bacterium with Effective Mineral-Weathering Ability.</title>
        <authorList>
            <person name="Uroz S."/>
            <person name="Oger P."/>
        </authorList>
    </citation>
    <scope>NUCLEOTIDE SEQUENCE [LARGE SCALE GENOMIC DNA]</scope>
    <source>
        <strain evidence="3">PML1(12)</strain>
    </source>
</reference>
<dbReference type="PATRIC" id="fig|908627.4.peg.679"/>
<evidence type="ECO:0000313" key="3">
    <source>
        <dbReference type="Proteomes" id="UP000035963"/>
    </source>
</evidence>
<dbReference type="SUPFAM" id="SSF54427">
    <property type="entry name" value="NTF2-like"/>
    <property type="match status" value="1"/>
</dbReference>
<sequence>MTGVTADISALVHDFWALMASNDFSSVQAVLSEQFVLEWPQSNERIRGAGKFVQMNAEYPAHGLWRFTLNRVVANNSREAVSDVSITDGVLEARAITFFEVEQGRITKIVEYWPEPYAAPLNRAHLVEPMS</sequence>
<dbReference type="InterPro" id="IPR037401">
    <property type="entry name" value="SnoaL-like"/>
</dbReference>
<name>A0A0J1D4U3_9BURK</name>
<comment type="caution">
    <text evidence="2">The sequence shown here is derived from an EMBL/GenBank/DDBJ whole genome shotgun (WGS) entry which is preliminary data.</text>
</comment>
<protein>
    <submittedName>
        <fullName evidence="2">Polyketide cyclase</fullName>
    </submittedName>
</protein>
<dbReference type="EMBL" id="AEJF01000020">
    <property type="protein sequence ID" value="KLU27695.1"/>
    <property type="molecule type" value="Genomic_DNA"/>
</dbReference>
<proteinExistence type="predicted"/>
<dbReference type="Pfam" id="PF12680">
    <property type="entry name" value="SnoaL_2"/>
    <property type="match status" value="1"/>
</dbReference>
<dbReference type="RefSeq" id="WP_047845141.1">
    <property type="nucleotide sequence ID" value="NZ_AEJF01000020.1"/>
</dbReference>
<evidence type="ECO:0000313" key="2">
    <source>
        <dbReference type="EMBL" id="KLU27695.1"/>
    </source>
</evidence>
<feature type="domain" description="SnoaL-like" evidence="1">
    <location>
        <begin position="12"/>
        <end position="108"/>
    </location>
</feature>